<evidence type="ECO:0000313" key="2">
    <source>
        <dbReference type="Proteomes" id="UP000583127"/>
    </source>
</evidence>
<proteinExistence type="predicted"/>
<dbReference type="EMBL" id="JABBFZ010000029">
    <property type="protein sequence ID" value="NML35051.1"/>
    <property type="molecule type" value="Genomic_DNA"/>
</dbReference>
<comment type="caution">
    <text evidence="1">The sequence shown here is derived from an EMBL/GenBank/DDBJ whole genome shotgun (WGS) entry which is preliminary data.</text>
</comment>
<dbReference type="RefSeq" id="WP_169501237.1">
    <property type="nucleotide sequence ID" value="NZ_JABBFZ010000029.1"/>
</dbReference>
<evidence type="ECO:0000313" key="1">
    <source>
        <dbReference type="EMBL" id="NML35051.1"/>
    </source>
</evidence>
<sequence>MPSLTSDERARGPRARSFFLLRYVVRSASGDSTSSGTFLSSPPGLSIDASASNPTTHSTIAITASIAILAIEATKTTNVLTATINNPPMKIGGHHS</sequence>
<protein>
    <submittedName>
        <fullName evidence="1">Uncharacterized protein</fullName>
    </submittedName>
</protein>
<organism evidence="1 2">
    <name type="scientific">Paraburkholderia antibiotica</name>
    <dbReference type="NCBI Taxonomy" id="2728839"/>
    <lineage>
        <taxon>Bacteria</taxon>
        <taxon>Pseudomonadati</taxon>
        <taxon>Pseudomonadota</taxon>
        <taxon>Betaproteobacteria</taxon>
        <taxon>Burkholderiales</taxon>
        <taxon>Burkholderiaceae</taxon>
        <taxon>Paraburkholderia</taxon>
    </lineage>
</organism>
<dbReference type="Proteomes" id="UP000583127">
    <property type="component" value="Unassembled WGS sequence"/>
</dbReference>
<keyword evidence="2" id="KW-1185">Reference proteome</keyword>
<gene>
    <name evidence="1" type="ORF">HHL14_30030</name>
</gene>
<reference evidence="1 2" key="1">
    <citation type="submission" date="2020-04" db="EMBL/GenBank/DDBJ databases">
        <title>Paraburkholderia sp. G-4-1-8 isolated from soil.</title>
        <authorList>
            <person name="Dahal R.H."/>
        </authorList>
    </citation>
    <scope>NUCLEOTIDE SEQUENCE [LARGE SCALE GENOMIC DNA]</scope>
    <source>
        <strain evidence="1 2">G-4-1-8</strain>
    </source>
</reference>
<accession>A0A7Y0A201</accession>
<name>A0A7Y0A201_9BURK</name>
<dbReference type="AlphaFoldDB" id="A0A7Y0A201"/>